<keyword evidence="1" id="KW-1133">Transmembrane helix</keyword>
<dbReference type="InterPro" id="IPR029027">
    <property type="entry name" value="Single_a-helix_sf"/>
</dbReference>
<dbReference type="GO" id="GO:0006122">
    <property type="term" value="P:mitochondrial electron transport, ubiquinol to cytochrome c"/>
    <property type="evidence" value="ECO:0007669"/>
    <property type="project" value="InterPro"/>
</dbReference>
<keyword evidence="3" id="KW-1185">Reference proteome</keyword>
<dbReference type="EMBL" id="JAWNGG020000025">
    <property type="protein sequence ID" value="KAK9307908.1"/>
    <property type="molecule type" value="Genomic_DNA"/>
</dbReference>
<dbReference type="InterPro" id="IPR015089">
    <property type="entry name" value="UQCR"/>
</dbReference>
<dbReference type="SUPFAM" id="SSF81518">
    <property type="entry name" value="Subunit XI (6.4 kDa protein) of cytochrome bc1 complex (Ubiquinol-cytochrome c reductase)"/>
    <property type="match status" value="1"/>
</dbReference>
<evidence type="ECO:0000313" key="3">
    <source>
        <dbReference type="Proteomes" id="UP001432146"/>
    </source>
</evidence>
<gene>
    <name evidence="2" type="ORF">QLX08_001963</name>
</gene>
<evidence type="ECO:0000256" key="1">
    <source>
        <dbReference type="SAM" id="Phobius"/>
    </source>
</evidence>
<evidence type="ECO:0000313" key="2">
    <source>
        <dbReference type="EMBL" id="KAK9307908.1"/>
    </source>
</evidence>
<dbReference type="AlphaFoldDB" id="A0AAW1ADM3"/>
<comment type="caution">
    <text evidence="2">The sequence shown here is derived from an EMBL/GenBank/DDBJ whole genome shotgun (WGS) entry which is preliminary data.</text>
</comment>
<name>A0AAW1ADM3_9HYME</name>
<keyword evidence="1" id="KW-0812">Transmembrane</keyword>
<dbReference type="GO" id="GO:0005739">
    <property type="term" value="C:mitochondrion"/>
    <property type="evidence" value="ECO:0007669"/>
    <property type="project" value="GOC"/>
</dbReference>
<sequence length="70" mass="8306">MPRYGPLASTLTNWSIIREQAKVWRVSVMNYTASAVIFIIWLCDWKVVCKRVPFYGSKYDRGTPRKYSHY</sequence>
<protein>
    <submittedName>
        <fullName evidence="2">Uncharacterized protein</fullName>
    </submittedName>
</protein>
<proteinExistence type="predicted"/>
<feature type="transmembrane region" description="Helical" evidence="1">
    <location>
        <begin position="28"/>
        <end position="48"/>
    </location>
</feature>
<keyword evidence="1" id="KW-0472">Membrane</keyword>
<organism evidence="2 3">
    <name type="scientific">Tetragonisca angustula</name>
    <dbReference type="NCBI Taxonomy" id="166442"/>
    <lineage>
        <taxon>Eukaryota</taxon>
        <taxon>Metazoa</taxon>
        <taxon>Ecdysozoa</taxon>
        <taxon>Arthropoda</taxon>
        <taxon>Hexapoda</taxon>
        <taxon>Insecta</taxon>
        <taxon>Pterygota</taxon>
        <taxon>Neoptera</taxon>
        <taxon>Endopterygota</taxon>
        <taxon>Hymenoptera</taxon>
        <taxon>Apocrita</taxon>
        <taxon>Aculeata</taxon>
        <taxon>Apoidea</taxon>
        <taxon>Anthophila</taxon>
        <taxon>Apidae</taxon>
        <taxon>Tetragonisca</taxon>
    </lineage>
</organism>
<reference evidence="2 3" key="1">
    <citation type="submission" date="2024-05" db="EMBL/GenBank/DDBJ databases">
        <title>The nuclear and mitochondrial genome assemblies of Tetragonisca angustula (Apidae: Meliponini), a tiny yet remarkable pollinator in the Neotropics.</title>
        <authorList>
            <person name="Ferrari R."/>
            <person name="Ricardo P.C."/>
            <person name="Dias F.C."/>
            <person name="Araujo N.S."/>
            <person name="Soares D.O."/>
            <person name="Zhou Q.-S."/>
            <person name="Zhu C.-D."/>
            <person name="Coutinho L."/>
            <person name="Airas M.C."/>
            <person name="Batista T.M."/>
        </authorList>
    </citation>
    <scope>NUCLEOTIDE SEQUENCE [LARGE SCALE GENOMIC DNA]</scope>
    <source>
        <strain evidence="2">ASF017062</strain>
        <tissue evidence="2">Abdomen</tissue>
    </source>
</reference>
<dbReference type="Pfam" id="PF08997">
    <property type="entry name" value="UCR_6-4kD"/>
    <property type="match status" value="1"/>
</dbReference>
<accession>A0AAW1ADM3</accession>
<dbReference type="Gene3D" id="1.20.5.220">
    <property type="match status" value="1"/>
</dbReference>
<dbReference type="Proteomes" id="UP001432146">
    <property type="component" value="Unassembled WGS sequence"/>
</dbReference>